<dbReference type="EMBL" id="CAMTCP010000297">
    <property type="protein sequence ID" value="CAI3696713.1"/>
    <property type="molecule type" value="Genomic_DNA"/>
</dbReference>
<reference evidence="1" key="1">
    <citation type="submission" date="2022-10" db="EMBL/GenBank/DDBJ databases">
        <authorList>
            <person name="Aires J."/>
            <person name="Mesa V."/>
        </authorList>
    </citation>
    <scope>NUCLEOTIDE SEQUENCE</scope>
    <source>
        <strain evidence="1">Clostridium neonatale JD116</strain>
    </source>
</reference>
<name>A0AAD1YJH3_9CLOT</name>
<protein>
    <submittedName>
        <fullName evidence="1">Uncharacterized protein</fullName>
    </submittedName>
</protein>
<dbReference type="AlphaFoldDB" id="A0AAD1YJH3"/>
<dbReference type="RefSeq" id="WP_210886994.1">
    <property type="nucleotide sequence ID" value="NZ_CAMRXC010000291.1"/>
</dbReference>
<accession>A0AAD1YJH3</accession>
<proteinExistence type="predicted"/>
<sequence>MNIKLFQKLINELIEEGVQVHKLTLLQISYSLNLYKKLYRSMGVQ</sequence>
<gene>
    <name evidence="1" type="ORF">CNEO2_940008</name>
</gene>
<evidence type="ECO:0000313" key="1">
    <source>
        <dbReference type="EMBL" id="CAI3696713.1"/>
    </source>
</evidence>
<dbReference type="Proteomes" id="UP001189143">
    <property type="component" value="Unassembled WGS sequence"/>
</dbReference>
<organism evidence="1 2">
    <name type="scientific">Clostridium neonatale</name>
    <dbReference type="NCBI Taxonomy" id="137838"/>
    <lineage>
        <taxon>Bacteria</taxon>
        <taxon>Bacillati</taxon>
        <taxon>Bacillota</taxon>
        <taxon>Clostridia</taxon>
        <taxon>Eubacteriales</taxon>
        <taxon>Clostridiaceae</taxon>
        <taxon>Clostridium</taxon>
    </lineage>
</organism>
<evidence type="ECO:0000313" key="2">
    <source>
        <dbReference type="Proteomes" id="UP001189143"/>
    </source>
</evidence>
<comment type="caution">
    <text evidence="1">The sequence shown here is derived from an EMBL/GenBank/DDBJ whole genome shotgun (WGS) entry which is preliminary data.</text>
</comment>